<dbReference type="SUPFAM" id="SSF55874">
    <property type="entry name" value="ATPase domain of HSP90 chaperone/DNA topoisomerase II/histidine kinase"/>
    <property type="match status" value="1"/>
</dbReference>
<keyword evidence="9" id="KW-0812">Transmembrane</keyword>
<evidence type="ECO:0000256" key="9">
    <source>
        <dbReference type="SAM" id="Phobius"/>
    </source>
</evidence>
<dbReference type="NCBIfam" id="NF045988">
    <property type="entry name" value="HisKinRegBRhodob"/>
    <property type="match status" value="1"/>
</dbReference>
<gene>
    <name evidence="11" type="primary">regB</name>
    <name evidence="11" type="ORF">GCM10008927_10590</name>
</gene>
<comment type="subcellular location">
    <subcellularLocation>
        <location evidence="2">Cell membrane</location>
        <topology evidence="2">Multi-pass membrane protein</topology>
    </subcellularLocation>
</comment>
<dbReference type="Proteomes" id="UP000634455">
    <property type="component" value="Unassembled WGS sequence"/>
</dbReference>
<keyword evidence="7 11" id="KW-0418">Kinase</keyword>
<organism evidence="11 12">
    <name type="scientific">Paramylibacter ulvae</name>
    <dbReference type="NCBI Taxonomy" id="1651968"/>
    <lineage>
        <taxon>Bacteria</taxon>
        <taxon>Pseudomonadati</taxon>
        <taxon>Pseudomonadota</taxon>
        <taxon>Alphaproteobacteria</taxon>
        <taxon>Rhodobacterales</taxon>
        <taxon>Paracoccaceae</taxon>
        <taxon>Paramylibacter</taxon>
    </lineage>
</organism>
<dbReference type="EMBL" id="BMZF01000002">
    <property type="protein sequence ID" value="GHA47631.1"/>
    <property type="molecule type" value="Genomic_DNA"/>
</dbReference>
<keyword evidence="12" id="KW-1185">Reference proteome</keyword>
<evidence type="ECO:0000256" key="5">
    <source>
        <dbReference type="ARBA" id="ARBA00022679"/>
    </source>
</evidence>
<dbReference type="CDD" id="cd00082">
    <property type="entry name" value="HisKA"/>
    <property type="match status" value="1"/>
</dbReference>
<evidence type="ECO:0000256" key="3">
    <source>
        <dbReference type="ARBA" id="ARBA00012438"/>
    </source>
</evidence>
<dbReference type="PANTHER" id="PTHR44936">
    <property type="entry name" value="SENSOR PROTEIN CREC"/>
    <property type="match status" value="1"/>
</dbReference>
<accession>A0ABQ3CYK9</accession>
<dbReference type="SUPFAM" id="SSF47384">
    <property type="entry name" value="Homodimeric domain of signal transducing histidine kinase"/>
    <property type="match status" value="1"/>
</dbReference>
<dbReference type="SMART" id="SM00387">
    <property type="entry name" value="HATPase_c"/>
    <property type="match status" value="1"/>
</dbReference>
<dbReference type="Pfam" id="PF25323">
    <property type="entry name" value="6TM_PilS"/>
    <property type="match status" value="1"/>
</dbReference>
<feature type="domain" description="Histidine kinase" evidence="10">
    <location>
        <begin position="218"/>
        <end position="436"/>
    </location>
</feature>
<keyword evidence="6" id="KW-0547">Nucleotide-binding</keyword>
<keyword evidence="8" id="KW-0067">ATP-binding</keyword>
<reference evidence="12" key="1">
    <citation type="journal article" date="2019" name="Int. J. Syst. Evol. Microbiol.">
        <title>The Global Catalogue of Microorganisms (GCM) 10K type strain sequencing project: providing services to taxonomists for standard genome sequencing and annotation.</title>
        <authorList>
            <consortium name="The Broad Institute Genomics Platform"/>
            <consortium name="The Broad Institute Genome Sequencing Center for Infectious Disease"/>
            <person name="Wu L."/>
            <person name="Ma J."/>
        </authorList>
    </citation>
    <scope>NUCLEOTIDE SEQUENCE [LARGE SCALE GENOMIC DNA]</scope>
    <source>
        <strain evidence="12">KCTC 32465</strain>
    </source>
</reference>
<dbReference type="InterPro" id="IPR050980">
    <property type="entry name" value="2C_sensor_his_kinase"/>
</dbReference>
<feature type="transmembrane region" description="Helical" evidence="9">
    <location>
        <begin position="50"/>
        <end position="72"/>
    </location>
</feature>
<dbReference type="Gene3D" id="1.10.287.130">
    <property type="match status" value="1"/>
</dbReference>
<keyword evidence="9" id="KW-1133">Transmembrane helix</keyword>
<evidence type="ECO:0000256" key="2">
    <source>
        <dbReference type="ARBA" id="ARBA00004651"/>
    </source>
</evidence>
<sequence>MPVQQPNLFNRSARSEWVRLRTLIILRWLAITGQTLAMIVAVFLLDLSLNVGLCALAIGSSVLLNLISLFVLPANKRLSERETLLTLVFDLCQLVVLLYLTGGINNPFALLILAPVTISATALSLRATIAIGTLAVLSITTLTVTYVPLKTTGGDLITLPTLFHWGNWTALVIGIVFLAAYARRVTMETFSMSQALAATQMALDREYKLSMLGGVVAAAAHEMGTPLATIKLVSSELQSELSDSPDMLEDMQLIHSQADRLSTILKDMGRTGKDDLHLKSAPVTSILREAAEPHEGRGKEIIYLSNGTIEQGNLFGVPLVQRHPEVIHGLRNLVQNAVDFAQSKVWVHTIWTENSIRILVGDDGKGYSAELIHRIGDPFLGARSRKKQNAQKRPEYEGMGLGLFIAKTLLERSGAELTFSNARNETPHTPETPPNLALMKDAVGAIVSVRWARANIETQTKILGENQRFEI</sequence>
<feature type="transmembrane region" description="Helical" evidence="9">
    <location>
        <begin position="130"/>
        <end position="149"/>
    </location>
</feature>
<evidence type="ECO:0000256" key="6">
    <source>
        <dbReference type="ARBA" id="ARBA00022741"/>
    </source>
</evidence>
<dbReference type="RefSeq" id="WP_189639556.1">
    <property type="nucleotide sequence ID" value="NZ_BMZF01000002.1"/>
</dbReference>
<dbReference type="InterPro" id="IPR047770">
    <property type="entry name" value="RegB"/>
</dbReference>
<evidence type="ECO:0000256" key="4">
    <source>
        <dbReference type="ARBA" id="ARBA00022475"/>
    </source>
</evidence>
<evidence type="ECO:0000259" key="10">
    <source>
        <dbReference type="PROSITE" id="PS50109"/>
    </source>
</evidence>
<dbReference type="EC" id="2.7.13.3" evidence="3"/>
<dbReference type="PANTHER" id="PTHR44936:SF10">
    <property type="entry name" value="SENSOR PROTEIN RSTB"/>
    <property type="match status" value="1"/>
</dbReference>
<dbReference type="InterPro" id="IPR005467">
    <property type="entry name" value="His_kinase_dom"/>
</dbReference>
<dbReference type="Pfam" id="PF00512">
    <property type="entry name" value="HisKA"/>
    <property type="match status" value="1"/>
</dbReference>
<feature type="transmembrane region" description="Helical" evidence="9">
    <location>
        <begin position="20"/>
        <end position="44"/>
    </location>
</feature>
<dbReference type="Gene3D" id="3.30.565.10">
    <property type="entry name" value="Histidine kinase-like ATPase, C-terminal domain"/>
    <property type="match status" value="1"/>
</dbReference>
<dbReference type="PROSITE" id="PS50109">
    <property type="entry name" value="HIS_KIN"/>
    <property type="match status" value="1"/>
</dbReference>
<dbReference type="InterPro" id="IPR036097">
    <property type="entry name" value="HisK_dim/P_sf"/>
</dbReference>
<dbReference type="InterPro" id="IPR003594">
    <property type="entry name" value="HATPase_dom"/>
</dbReference>
<proteinExistence type="predicted"/>
<dbReference type="SMART" id="SM00388">
    <property type="entry name" value="HisKA"/>
    <property type="match status" value="1"/>
</dbReference>
<evidence type="ECO:0000313" key="11">
    <source>
        <dbReference type="EMBL" id="GHA47631.1"/>
    </source>
</evidence>
<dbReference type="InterPro" id="IPR036890">
    <property type="entry name" value="HATPase_C_sf"/>
</dbReference>
<dbReference type="GO" id="GO:0016301">
    <property type="term" value="F:kinase activity"/>
    <property type="evidence" value="ECO:0007669"/>
    <property type="project" value="UniProtKB-KW"/>
</dbReference>
<keyword evidence="4" id="KW-1003">Cell membrane</keyword>
<dbReference type="NCBIfam" id="NF033792">
    <property type="entry name" value="ActS_PrrB_HisK"/>
    <property type="match status" value="1"/>
</dbReference>
<keyword evidence="9" id="KW-0472">Membrane</keyword>
<evidence type="ECO:0000256" key="8">
    <source>
        <dbReference type="ARBA" id="ARBA00022840"/>
    </source>
</evidence>
<evidence type="ECO:0000313" key="12">
    <source>
        <dbReference type="Proteomes" id="UP000634455"/>
    </source>
</evidence>
<dbReference type="InterPro" id="IPR003661">
    <property type="entry name" value="HisK_dim/P_dom"/>
</dbReference>
<name>A0ABQ3CYK9_9RHOB</name>
<comment type="catalytic activity">
    <reaction evidence="1">
        <text>ATP + protein L-histidine = ADP + protein N-phospho-L-histidine.</text>
        <dbReference type="EC" id="2.7.13.3"/>
    </reaction>
</comment>
<evidence type="ECO:0000256" key="1">
    <source>
        <dbReference type="ARBA" id="ARBA00000085"/>
    </source>
</evidence>
<comment type="caution">
    <text evidence="11">The sequence shown here is derived from an EMBL/GenBank/DDBJ whole genome shotgun (WGS) entry which is preliminary data.</text>
</comment>
<dbReference type="Pfam" id="PF02518">
    <property type="entry name" value="HATPase_c"/>
    <property type="match status" value="1"/>
</dbReference>
<feature type="transmembrane region" description="Helical" evidence="9">
    <location>
        <begin position="161"/>
        <end position="182"/>
    </location>
</feature>
<evidence type="ECO:0000256" key="7">
    <source>
        <dbReference type="ARBA" id="ARBA00022777"/>
    </source>
</evidence>
<protein>
    <recommendedName>
        <fullName evidence="3">histidine kinase</fullName>
        <ecNumber evidence="3">2.7.13.3</ecNumber>
    </recommendedName>
</protein>
<keyword evidence="5" id="KW-0808">Transferase</keyword>